<evidence type="ECO:0000256" key="1">
    <source>
        <dbReference type="ARBA" id="ARBA00007920"/>
    </source>
</evidence>
<reference evidence="6 7" key="1">
    <citation type="journal article" date="2015" name="BMC Genomics">
        <title>The genome of the truffle-parasite Tolypocladium ophioglossoides and the evolution of antifungal peptaibiotics.</title>
        <authorList>
            <person name="Quandt C.A."/>
            <person name="Bushley K.E."/>
            <person name="Spatafora J.W."/>
        </authorList>
    </citation>
    <scope>NUCLEOTIDE SEQUENCE [LARGE SCALE GENOMIC DNA]</scope>
    <source>
        <strain evidence="6 7">CBS 100239</strain>
    </source>
</reference>
<keyword evidence="7" id="KW-1185">Reference proteome</keyword>
<dbReference type="PANTHER" id="PTHR10039">
    <property type="entry name" value="AMELOGENIN"/>
    <property type="match status" value="1"/>
</dbReference>
<dbReference type="InterPro" id="IPR056884">
    <property type="entry name" value="NPHP3-like_N"/>
</dbReference>
<feature type="domain" description="Nephrocystin 3-like N-terminal" evidence="5">
    <location>
        <begin position="451"/>
        <end position="627"/>
    </location>
</feature>
<proteinExistence type="inferred from homology"/>
<dbReference type="SUPFAM" id="SSF52540">
    <property type="entry name" value="P-loop containing nucleoside triphosphate hydrolases"/>
    <property type="match status" value="1"/>
</dbReference>
<evidence type="ECO:0000256" key="2">
    <source>
        <dbReference type="ARBA" id="ARBA00022737"/>
    </source>
</evidence>
<gene>
    <name evidence="6" type="ORF">TOPH_02939</name>
</gene>
<evidence type="ECO:0000313" key="7">
    <source>
        <dbReference type="Proteomes" id="UP000036947"/>
    </source>
</evidence>
<evidence type="ECO:0000313" key="6">
    <source>
        <dbReference type="EMBL" id="KND92361.1"/>
    </source>
</evidence>
<feature type="domain" description="DUF676" evidence="3">
    <location>
        <begin position="197"/>
        <end position="252"/>
    </location>
</feature>
<evidence type="ECO:0000259" key="3">
    <source>
        <dbReference type="Pfam" id="PF05057"/>
    </source>
</evidence>
<sequence length="852" mass="95497">MPSNISADSVTLVVTAAIIVLTAVLVRRNLARATTTRSSSAPRPKSVTFRIDDIPIGHTDELDRNLISIVDKDLALRGVALTIRSLAPYGQDSLCATVSITTTLFGDVLSTQLHQAGKTQPYRYTCKFRGITPLYDAKSNAHVDVIAVPGLGSHALGSWKSPNGDDVWIRDFLPKDLPNIRVLLYGYDTTLPGSLSKQSIEDLGDALLEQIIAFRQNDDTSLRPVIFIGHSLGGLLIKEALVRAHQKANSANSNLSKAVFGLLFFGVPNLGLRNDRLRTLVQGQPNKALIDALLVDDDSEPSTFMKRIADQFSETCKGQYRVVAFFERKLSPTIQVDQDGMWCKSGRECLLVTEKSATSTGLALVSEEDNIALNADHSGLVKYESRGQGDYPVVRERLRRLIDEAKQEVAKRFAEHSLYLPRSETTLACLRSLAFDDMDGRQSKIESAAAGTCAWLLTHETLRHWTRQHRGLLWIKGNPGSGKSTLMKYALQEVPSIYGMRTLALSFFFHGRGHEMQKTPLGLFRSLLHQLLKLVPGAVSDLIDHFEDKRKTESEAREKWSWHLQPLQVFLESSIPKVLKTRPVILFIDALDECGEKLARELIEYLEKLRSCLGPTDSQFGIFFSCRHYPILELESGQPISLDTENSADITTYVQRRFSTFDLDDRIERLICARAKGVFMWARLVLDRVLELERDAEPPSVILAEIIRIPKELDELYEELIKAAKNRSDSLRMMQWICFALRPLTTDELQWAMAVRHACAHKSLDECRHSNDFIPGKKIDKRVKVLSCGLAEIVPSTNAHVVQFIHQSVKDYFVQRGLSLLHQTGALDLAGPAAHYRLSRSCIHYCRMVAVS</sequence>
<name>A0A0L0NE84_TOLOC</name>
<protein>
    <submittedName>
        <fullName evidence="6">Vegetative incompatibility protein HET-E-1</fullName>
    </submittedName>
</protein>
<dbReference type="InterPro" id="IPR054471">
    <property type="entry name" value="GPIID_WHD"/>
</dbReference>
<dbReference type="InterPro" id="IPR029058">
    <property type="entry name" value="AB_hydrolase_fold"/>
</dbReference>
<dbReference type="SUPFAM" id="SSF53474">
    <property type="entry name" value="alpha/beta-Hydrolases"/>
    <property type="match status" value="1"/>
</dbReference>
<dbReference type="Proteomes" id="UP000036947">
    <property type="component" value="Unassembled WGS sequence"/>
</dbReference>
<dbReference type="Pfam" id="PF24883">
    <property type="entry name" value="NPHP3_N"/>
    <property type="match status" value="1"/>
</dbReference>
<accession>A0A0L0NE84</accession>
<dbReference type="InterPro" id="IPR007751">
    <property type="entry name" value="DUF676_lipase-like"/>
</dbReference>
<dbReference type="Gene3D" id="3.40.50.300">
    <property type="entry name" value="P-loop containing nucleotide triphosphate hydrolases"/>
    <property type="match status" value="1"/>
</dbReference>
<dbReference type="InterPro" id="IPR027417">
    <property type="entry name" value="P-loop_NTPase"/>
</dbReference>
<keyword evidence="2" id="KW-0677">Repeat</keyword>
<evidence type="ECO:0000259" key="5">
    <source>
        <dbReference type="Pfam" id="PF24883"/>
    </source>
</evidence>
<comment type="similarity">
    <text evidence="1">Belongs to the putative lipase ROG1 family.</text>
</comment>
<dbReference type="OrthoDB" id="4927284at2759"/>
<dbReference type="PANTHER" id="PTHR10039:SF5">
    <property type="entry name" value="NACHT DOMAIN-CONTAINING PROTEIN"/>
    <property type="match status" value="1"/>
</dbReference>
<dbReference type="Pfam" id="PF05057">
    <property type="entry name" value="DUF676"/>
    <property type="match status" value="1"/>
</dbReference>
<evidence type="ECO:0000259" key="4">
    <source>
        <dbReference type="Pfam" id="PF22939"/>
    </source>
</evidence>
<organism evidence="6 7">
    <name type="scientific">Tolypocladium ophioglossoides (strain CBS 100239)</name>
    <name type="common">Snaketongue truffleclub</name>
    <name type="synonym">Elaphocordyceps ophioglossoides</name>
    <dbReference type="NCBI Taxonomy" id="1163406"/>
    <lineage>
        <taxon>Eukaryota</taxon>
        <taxon>Fungi</taxon>
        <taxon>Dikarya</taxon>
        <taxon>Ascomycota</taxon>
        <taxon>Pezizomycotina</taxon>
        <taxon>Sordariomycetes</taxon>
        <taxon>Hypocreomycetidae</taxon>
        <taxon>Hypocreales</taxon>
        <taxon>Ophiocordycipitaceae</taxon>
        <taxon>Tolypocladium</taxon>
    </lineage>
</organism>
<feature type="domain" description="GPI inositol-deacylase winged helix" evidence="4">
    <location>
        <begin position="718"/>
        <end position="818"/>
    </location>
</feature>
<dbReference type="AlphaFoldDB" id="A0A0L0NE84"/>
<dbReference type="EMBL" id="LFRF01000006">
    <property type="protein sequence ID" value="KND92361.1"/>
    <property type="molecule type" value="Genomic_DNA"/>
</dbReference>
<dbReference type="Pfam" id="PF22939">
    <property type="entry name" value="WHD_GPIID"/>
    <property type="match status" value="1"/>
</dbReference>
<dbReference type="Gene3D" id="3.40.50.1820">
    <property type="entry name" value="alpha/beta hydrolase"/>
    <property type="match status" value="1"/>
</dbReference>
<comment type="caution">
    <text evidence="6">The sequence shown here is derived from an EMBL/GenBank/DDBJ whole genome shotgun (WGS) entry which is preliminary data.</text>
</comment>